<dbReference type="GO" id="GO:0005829">
    <property type="term" value="C:cytosol"/>
    <property type="evidence" value="ECO:0007669"/>
    <property type="project" value="TreeGrafter"/>
</dbReference>
<dbReference type="Proteomes" id="UP000177905">
    <property type="component" value="Unassembled WGS sequence"/>
</dbReference>
<dbReference type="PANTHER" id="PTHR43409:SF16">
    <property type="entry name" value="SLR0320 PROTEIN"/>
    <property type="match status" value="1"/>
</dbReference>
<comment type="cofactor">
    <cofactor evidence="1">
        <name>[4Fe-4S] cluster</name>
        <dbReference type="ChEBI" id="CHEBI:49883"/>
    </cofactor>
</comment>
<dbReference type="InterPro" id="IPR034466">
    <property type="entry name" value="Methyltransferase_Class_B"/>
</dbReference>
<name>A0A1F4S886_UNCSA</name>
<feature type="domain" description="B12-binding" evidence="6">
    <location>
        <begin position="18"/>
        <end position="151"/>
    </location>
</feature>
<dbReference type="Gene3D" id="3.40.50.280">
    <property type="entry name" value="Cobalamin-binding domain"/>
    <property type="match status" value="1"/>
</dbReference>
<evidence type="ECO:0000313" key="8">
    <source>
        <dbReference type="EMBL" id="OGC16630.1"/>
    </source>
</evidence>
<dbReference type="SFLD" id="SFLDG01082">
    <property type="entry name" value="B12-binding_domain_containing"/>
    <property type="match status" value="1"/>
</dbReference>
<evidence type="ECO:0000256" key="3">
    <source>
        <dbReference type="ARBA" id="ARBA00022723"/>
    </source>
</evidence>
<evidence type="ECO:0000256" key="5">
    <source>
        <dbReference type="ARBA" id="ARBA00023014"/>
    </source>
</evidence>
<dbReference type="PANTHER" id="PTHR43409">
    <property type="entry name" value="ANAEROBIC MAGNESIUM-PROTOPORPHYRIN IX MONOMETHYL ESTER CYCLASE-RELATED"/>
    <property type="match status" value="1"/>
</dbReference>
<reference evidence="8 9" key="1">
    <citation type="journal article" date="2016" name="Nat. Commun.">
        <title>Thousands of microbial genomes shed light on interconnected biogeochemical processes in an aquifer system.</title>
        <authorList>
            <person name="Anantharaman K."/>
            <person name="Brown C.T."/>
            <person name="Hug L.A."/>
            <person name="Sharon I."/>
            <person name="Castelle C.J."/>
            <person name="Probst A.J."/>
            <person name="Thomas B.C."/>
            <person name="Singh A."/>
            <person name="Wilkins M.J."/>
            <person name="Karaoz U."/>
            <person name="Brodie E.L."/>
            <person name="Williams K.H."/>
            <person name="Hubbard S.S."/>
            <person name="Banfield J.F."/>
        </authorList>
    </citation>
    <scope>NUCLEOTIDE SEQUENCE [LARGE SCALE GENOMIC DNA]</scope>
</reference>
<dbReference type="GO" id="GO:0031419">
    <property type="term" value="F:cobalamin binding"/>
    <property type="evidence" value="ECO:0007669"/>
    <property type="project" value="InterPro"/>
</dbReference>
<protein>
    <submittedName>
        <fullName evidence="8">Magnesium-protoporphyrin IX monomethyl ester oxidative cyclase</fullName>
    </submittedName>
</protein>
<evidence type="ECO:0000256" key="1">
    <source>
        <dbReference type="ARBA" id="ARBA00001966"/>
    </source>
</evidence>
<dbReference type="InterPro" id="IPR007197">
    <property type="entry name" value="rSAM"/>
</dbReference>
<evidence type="ECO:0000259" key="6">
    <source>
        <dbReference type="PROSITE" id="PS51332"/>
    </source>
</evidence>
<feature type="domain" description="Radical SAM core" evidence="7">
    <location>
        <begin position="192"/>
        <end position="417"/>
    </location>
</feature>
<dbReference type="Gene3D" id="3.80.30.20">
    <property type="entry name" value="tm_1862 like domain"/>
    <property type="match status" value="1"/>
</dbReference>
<comment type="caution">
    <text evidence="8">The sequence shown here is derived from an EMBL/GenBank/DDBJ whole genome shotgun (WGS) entry which is preliminary data.</text>
</comment>
<dbReference type="PROSITE" id="PS51918">
    <property type="entry name" value="RADICAL_SAM"/>
    <property type="match status" value="1"/>
</dbReference>
<dbReference type="AlphaFoldDB" id="A0A1F4S886"/>
<evidence type="ECO:0000259" key="7">
    <source>
        <dbReference type="PROSITE" id="PS51918"/>
    </source>
</evidence>
<gene>
    <name evidence="8" type="ORF">A2290_03375</name>
</gene>
<keyword evidence="4" id="KW-0408">Iron</keyword>
<dbReference type="InterPro" id="IPR006158">
    <property type="entry name" value="Cobalamin-bd"/>
</dbReference>
<dbReference type="PROSITE" id="PS51332">
    <property type="entry name" value="B12_BINDING"/>
    <property type="match status" value="1"/>
</dbReference>
<evidence type="ECO:0000313" key="9">
    <source>
        <dbReference type="Proteomes" id="UP000177905"/>
    </source>
</evidence>
<dbReference type="InterPro" id="IPR023404">
    <property type="entry name" value="rSAM_horseshoe"/>
</dbReference>
<dbReference type="Pfam" id="PF02310">
    <property type="entry name" value="B12-binding"/>
    <property type="match status" value="1"/>
</dbReference>
<proteinExistence type="predicted"/>
<organism evidence="8 9">
    <name type="scientific">candidate division WOR-1 bacterium RIFOXYB2_FULL_36_35</name>
    <dbReference type="NCBI Taxonomy" id="1802578"/>
    <lineage>
        <taxon>Bacteria</taxon>
        <taxon>Bacillati</taxon>
        <taxon>Saganbacteria</taxon>
    </lineage>
</organism>
<dbReference type="SUPFAM" id="SSF102114">
    <property type="entry name" value="Radical SAM enzymes"/>
    <property type="match status" value="1"/>
</dbReference>
<dbReference type="SMART" id="SM00729">
    <property type="entry name" value="Elp3"/>
    <property type="match status" value="1"/>
</dbReference>
<dbReference type="SFLD" id="SFLDG01123">
    <property type="entry name" value="methyltransferase_(Class_B)"/>
    <property type="match status" value="1"/>
</dbReference>
<dbReference type="InterPro" id="IPR006638">
    <property type="entry name" value="Elp3/MiaA/NifB-like_rSAM"/>
</dbReference>
<dbReference type="CDD" id="cd01335">
    <property type="entry name" value="Radical_SAM"/>
    <property type="match status" value="1"/>
</dbReference>
<dbReference type="GO" id="GO:0051539">
    <property type="term" value="F:4 iron, 4 sulfur cluster binding"/>
    <property type="evidence" value="ECO:0007669"/>
    <property type="project" value="UniProtKB-KW"/>
</dbReference>
<dbReference type="EMBL" id="MEUA01000005">
    <property type="protein sequence ID" value="OGC16630.1"/>
    <property type="molecule type" value="Genomic_DNA"/>
</dbReference>
<dbReference type="SFLD" id="SFLDS00029">
    <property type="entry name" value="Radical_SAM"/>
    <property type="match status" value="1"/>
</dbReference>
<dbReference type="Pfam" id="PF04055">
    <property type="entry name" value="Radical_SAM"/>
    <property type="match status" value="1"/>
</dbReference>
<keyword evidence="2" id="KW-0949">S-adenosyl-L-methionine</keyword>
<evidence type="ECO:0000256" key="4">
    <source>
        <dbReference type="ARBA" id="ARBA00023004"/>
    </source>
</evidence>
<accession>A0A1F4S886</accession>
<dbReference type="GO" id="GO:0046872">
    <property type="term" value="F:metal ion binding"/>
    <property type="evidence" value="ECO:0007669"/>
    <property type="project" value="UniProtKB-KW"/>
</dbReference>
<evidence type="ECO:0000256" key="2">
    <source>
        <dbReference type="ARBA" id="ARBA00022691"/>
    </source>
</evidence>
<keyword evidence="3" id="KW-0479">Metal-binding</keyword>
<dbReference type="GO" id="GO:0003824">
    <property type="term" value="F:catalytic activity"/>
    <property type="evidence" value="ECO:0007669"/>
    <property type="project" value="InterPro"/>
</dbReference>
<keyword evidence="5" id="KW-0411">Iron-sulfur</keyword>
<dbReference type="InterPro" id="IPR051198">
    <property type="entry name" value="BchE-like"/>
</dbReference>
<dbReference type="InterPro" id="IPR058240">
    <property type="entry name" value="rSAM_sf"/>
</dbReference>
<sequence>MRILFLNLPFKYKISRASRWPEKSKSGTLYYPYWLAYATGVAKQAGFDISLIDAIAKNLSFNQTIQEIVATRPDLLVAELSTPTVSSDLAFFALCRENGFKGKIVVAGNHASVFTKELLEKSSDIDFVAFGEYDYTIIDLAKNFISPYKVPGIAWRENGKIVINQHRAFICNLDDIPFVSKVYKEYLDFNDYFYSLARHPMIQVLSSRGCPFNCSFCFTPQTAGGHSFRTRSVDNFVYELEYISQELPQIKEVFIEDDTFTVDKKRVQAICEEIIRKKIKLCWSANVRADVDYETLKLMKSAGCRLVVVGYESGNQKILDGVEKKITLKDSIDFANNTKRVDLKVFGCFMIGLPGETKDTIHETYEFAKKLEPDMVFFQQAVPFPGTKFYNLAKENGFLVSENFDKWFNTQGQLTTLVKYENLSAEYLEKVRDKLMIKYYLSFKYIFNTLLRNRDINEMYRVLLGGMNYFLYLLGRRIPFFNRRDENERV</sequence>